<feature type="domain" description="Luciferase-like" evidence="5">
    <location>
        <begin position="19"/>
        <end position="301"/>
    </location>
</feature>
<evidence type="ECO:0000256" key="1">
    <source>
        <dbReference type="ARBA" id="ARBA00022490"/>
    </source>
</evidence>
<dbReference type="Proteomes" id="UP000269499">
    <property type="component" value="Unassembled WGS sequence"/>
</dbReference>
<evidence type="ECO:0000259" key="5">
    <source>
        <dbReference type="Pfam" id="PF00296"/>
    </source>
</evidence>
<comment type="similarity">
    <text evidence="4">Belongs to the mer family.</text>
</comment>
<dbReference type="Gene3D" id="3.20.20.30">
    <property type="entry name" value="Luciferase-like domain"/>
    <property type="match status" value="1"/>
</dbReference>
<dbReference type="PANTHER" id="PTHR43244:SF1">
    <property type="entry name" value="5,10-METHYLENETETRAHYDROMETHANOPTERIN REDUCTASE"/>
    <property type="match status" value="1"/>
</dbReference>
<keyword evidence="2 4" id="KW-0554">One-carbon metabolism</keyword>
<dbReference type="GO" id="GO:0006730">
    <property type="term" value="P:one-carbon metabolic process"/>
    <property type="evidence" value="ECO:0007669"/>
    <property type="project" value="UniProtKB-UniRule"/>
</dbReference>
<comment type="caution">
    <text evidence="6">The sequence shown here is derived from an EMBL/GenBank/DDBJ whole genome shotgun (WGS) entry which is preliminary data.</text>
</comment>
<dbReference type="GO" id="GO:0018537">
    <property type="term" value="F:coenzyme F420-dependent N5,N10-methenyltetrahydromethanopterin reductase activity"/>
    <property type="evidence" value="ECO:0007669"/>
    <property type="project" value="UniProtKB-UniRule"/>
</dbReference>
<dbReference type="InterPro" id="IPR050564">
    <property type="entry name" value="F420-G6PD/mer"/>
</dbReference>
<keyword evidence="1 4" id="KW-0963">Cytoplasm</keyword>
<evidence type="ECO:0000256" key="2">
    <source>
        <dbReference type="ARBA" id="ARBA00022563"/>
    </source>
</evidence>
<evidence type="ECO:0000256" key="3">
    <source>
        <dbReference type="ARBA" id="ARBA00023002"/>
    </source>
</evidence>
<organism evidence="6 7">
    <name type="scientific">Thermoproteota archaeon</name>
    <dbReference type="NCBI Taxonomy" id="2056631"/>
    <lineage>
        <taxon>Archaea</taxon>
        <taxon>Thermoproteota</taxon>
    </lineage>
</organism>
<evidence type="ECO:0000256" key="4">
    <source>
        <dbReference type="HAMAP-Rule" id="MF_01091"/>
    </source>
</evidence>
<accession>A0A497F597</accession>
<dbReference type="AlphaFoldDB" id="A0A497F597"/>
<dbReference type="EMBL" id="QMRA01000032">
    <property type="protein sequence ID" value="RLE54168.1"/>
    <property type="molecule type" value="Genomic_DNA"/>
</dbReference>
<dbReference type="Pfam" id="PF00296">
    <property type="entry name" value="Bac_luciferase"/>
    <property type="match status" value="1"/>
</dbReference>
<comment type="subcellular location">
    <subcellularLocation>
        <location evidence="4">Cytoplasm</location>
    </subcellularLocation>
</comment>
<dbReference type="InterPro" id="IPR036661">
    <property type="entry name" value="Luciferase-like_sf"/>
</dbReference>
<dbReference type="SUPFAM" id="SSF51679">
    <property type="entry name" value="Bacterial luciferase-like"/>
    <property type="match status" value="1"/>
</dbReference>
<dbReference type="EC" id="1.5.98.2" evidence="4"/>
<evidence type="ECO:0000313" key="7">
    <source>
        <dbReference type="Proteomes" id="UP000269499"/>
    </source>
</evidence>
<sequence length="329" mass="35962">MRFGIEFVPYQPFWKTTFYAIQAEKRGFEYIWITDHYNNRNVYVTLATIALHTSKINLGIGVTNPYLVNPVITAQAAASLSEIAPNRVILGVGPGDKTTLASLGVDMVLPVAAVKECVLIARSLFEKGKVKFEGKVFKVPSATFYFKVKGKIPIYIGAQGPQMLKIAAKYGDGVLINASHPKDIEEAMKHLKKGAKAAGKTLEDIEIVAYTSLSIDEDLDKALKAASRVVAFIVAGSPEFILKRHGIDVGEANEIKKALGEARWKDAFSMVNQKMIDAFSITGTPEMCIKKIEELAKIGVNQIVAGSPIGPNVRKSIDLFSEKVIEAFK</sequence>
<dbReference type="GO" id="GO:0005737">
    <property type="term" value="C:cytoplasm"/>
    <property type="evidence" value="ECO:0007669"/>
    <property type="project" value="UniProtKB-SubCell"/>
</dbReference>
<dbReference type="PANTHER" id="PTHR43244">
    <property type="match status" value="1"/>
</dbReference>
<gene>
    <name evidence="4" type="primary">mer</name>
    <name evidence="6" type="ORF">DRJ26_02190</name>
</gene>
<protein>
    <recommendedName>
        <fullName evidence="4">5,10-methylenetetrahydromethanopterin reductase</fullName>
        <ecNumber evidence="4">1.5.98.2</ecNumber>
    </recommendedName>
    <alternativeName>
        <fullName evidence="4">Coenzyme F420-dependent N(5),N(10)-methylenetetrahydromethanopterin reductase</fullName>
    </alternativeName>
    <alternativeName>
        <fullName evidence="4">Methylene-H(4)MPT reductase</fullName>
    </alternativeName>
</protein>
<proteinExistence type="inferred from homology"/>
<keyword evidence="3 4" id="KW-0560">Oxidoreductase</keyword>
<dbReference type="GO" id="GO:0016705">
    <property type="term" value="F:oxidoreductase activity, acting on paired donors, with incorporation or reduction of molecular oxygen"/>
    <property type="evidence" value="ECO:0007669"/>
    <property type="project" value="InterPro"/>
</dbReference>
<evidence type="ECO:0000313" key="6">
    <source>
        <dbReference type="EMBL" id="RLE54168.1"/>
    </source>
</evidence>
<dbReference type="InterPro" id="IPR011251">
    <property type="entry name" value="Luciferase-like_dom"/>
</dbReference>
<comment type="function">
    <text evidence="4">Catalyzes the oxidation of methyl-H(4)MPT to methylene-H(4)MPT.</text>
</comment>
<dbReference type="NCBIfam" id="TIGR03555">
    <property type="entry name" value="F420_mer"/>
    <property type="match status" value="1"/>
</dbReference>
<name>A0A497F597_9CREN</name>
<dbReference type="CDD" id="cd01097">
    <property type="entry name" value="Tetrahydromethanopterin_reductase"/>
    <property type="match status" value="1"/>
</dbReference>
<dbReference type="InterPro" id="IPR019946">
    <property type="entry name" value="MeH4methanopterin_reductase"/>
</dbReference>
<dbReference type="HAMAP" id="MF_01091">
    <property type="entry name" value="F420_mer"/>
    <property type="match status" value="1"/>
</dbReference>
<reference evidence="6 7" key="1">
    <citation type="submission" date="2018-06" db="EMBL/GenBank/DDBJ databases">
        <title>Extensive metabolic versatility and redundancy in microbially diverse, dynamic hydrothermal sediments.</title>
        <authorList>
            <person name="Dombrowski N."/>
            <person name="Teske A."/>
            <person name="Baker B.J."/>
        </authorList>
    </citation>
    <scope>NUCLEOTIDE SEQUENCE [LARGE SCALE GENOMIC DNA]</scope>
    <source>
        <strain evidence="6">B20_G2</strain>
    </source>
</reference>
<dbReference type="NCBIfam" id="NF002619">
    <property type="entry name" value="PRK02271.1"/>
    <property type="match status" value="1"/>
</dbReference>
<comment type="catalytic activity">
    <reaction evidence="4">
        <text>5-methyl-5,6,7,8-tetrahydromethanopterin + oxidized coenzyme F420-(gamma-L-Glu)(n) + H(+) = 5,10-methylenetetrahydromethanopterin + reduced coenzyme F420-(gamma-L-Glu)(n)</text>
        <dbReference type="Rhea" id="RHEA:21144"/>
        <dbReference type="Rhea" id="RHEA-COMP:12939"/>
        <dbReference type="Rhea" id="RHEA-COMP:14378"/>
        <dbReference type="ChEBI" id="CHEBI:15378"/>
        <dbReference type="ChEBI" id="CHEBI:57818"/>
        <dbReference type="ChEBI" id="CHEBI:58116"/>
        <dbReference type="ChEBI" id="CHEBI:133980"/>
        <dbReference type="ChEBI" id="CHEBI:139511"/>
        <dbReference type="EC" id="1.5.98.2"/>
    </reaction>
</comment>